<protein>
    <submittedName>
        <fullName evidence="2">BZ3500_MvSof-1268-A1-R1_Chr11-2g03438 protein</fullName>
    </submittedName>
</protein>
<reference evidence="3" key="1">
    <citation type="submission" date="2016-10" db="EMBL/GenBank/DDBJ databases">
        <authorList>
            <person name="Jeantristanb JTB J.-T."/>
            <person name="Ricardo R."/>
        </authorList>
    </citation>
    <scope>NUCLEOTIDE SEQUENCE [LARGE SCALE GENOMIC DNA]</scope>
</reference>
<dbReference type="OrthoDB" id="2539137at2759"/>
<dbReference type="AlphaFoldDB" id="A0A2X0KNG5"/>
<accession>A0A2X0KNG5</accession>
<feature type="compositionally biased region" description="Basic and acidic residues" evidence="1">
    <location>
        <begin position="146"/>
        <end position="157"/>
    </location>
</feature>
<proteinExistence type="predicted"/>
<sequence>MLPINRFAFQLRRGAARVTVVTESESNLGRHFGSRNVVDHTRRGRARKDWRGTSHHHGILSRVELTSLSIAAALMQTQPAEVEGPIAKRLHFVGDTLNQVKDAATKTIKETTGQATDESEERLFESRDEIRREIDKGKQHGVTTRDVMDKTQRKDDV</sequence>
<evidence type="ECO:0000313" key="2">
    <source>
        <dbReference type="EMBL" id="SCZ95332.1"/>
    </source>
</evidence>
<name>A0A2X0KNG5_9BASI</name>
<evidence type="ECO:0000256" key="1">
    <source>
        <dbReference type="SAM" id="MobiDB-lite"/>
    </source>
</evidence>
<dbReference type="Proteomes" id="UP000249723">
    <property type="component" value="Unassembled WGS sequence"/>
</dbReference>
<dbReference type="EMBL" id="FMWP01000061">
    <property type="protein sequence ID" value="SCZ95332.1"/>
    <property type="molecule type" value="Genomic_DNA"/>
</dbReference>
<keyword evidence="3" id="KW-1185">Reference proteome</keyword>
<feature type="region of interest" description="Disordered" evidence="1">
    <location>
        <begin position="131"/>
        <end position="157"/>
    </location>
</feature>
<organism evidence="2 3">
    <name type="scientific">Microbotryum saponariae</name>
    <dbReference type="NCBI Taxonomy" id="289078"/>
    <lineage>
        <taxon>Eukaryota</taxon>
        <taxon>Fungi</taxon>
        <taxon>Dikarya</taxon>
        <taxon>Basidiomycota</taxon>
        <taxon>Pucciniomycotina</taxon>
        <taxon>Microbotryomycetes</taxon>
        <taxon>Microbotryales</taxon>
        <taxon>Microbotryaceae</taxon>
        <taxon>Microbotryum</taxon>
    </lineage>
</organism>
<gene>
    <name evidence="2" type="ORF">BZ3500_MVSOF-1268-A1-R1_CHR11-2G03438</name>
</gene>
<evidence type="ECO:0000313" key="3">
    <source>
        <dbReference type="Proteomes" id="UP000249723"/>
    </source>
</evidence>